<protein>
    <submittedName>
        <fullName evidence="2">Uncharacterized protein</fullName>
    </submittedName>
</protein>
<dbReference type="EMBL" id="CAUJNA010003725">
    <property type="protein sequence ID" value="CAJ1408528.1"/>
    <property type="molecule type" value="Genomic_DNA"/>
</dbReference>
<proteinExistence type="predicted"/>
<dbReference type="AlphaFoldDB" id="A0AA36JLM6"/>
<gene>
    <name evidence="2" type="ORF">EVOR1521_LOCUS29915</name>
</gene>
<dbReference type="Proteomes" id="UP001178507">
    <property type="component" value="Unassembled WGS sequence"/>
</dbReference>
<evidence type="ECO:0000313" key="3">
    <source>
        <dbReference type="Proteomes" id="UP001178507"/>
    </source>
</evidence>
<feature type="region of interest" description="Disordered" evidence="1">
    <location>
        <begin position="1"/>
        <end position="29"/>
    </location>
</feature>
<keyword evidence="3" id="KW-1185">Reference proteome</keyword>
<sequence>MDLTLGNLAATEMDDEPTEVQGGGAAVPPEPAVQWAFTTARPGTTERKRVMEVDQPSGYASLFAAMQEEVAPRLQSPRLPNRSRPRLPPREEQCPWVPKRLPLPVE</sequence>
<accession>A0AA36JLM6</accession>
<evidence type="ECO:0000256" key="1">
    <source>
        <dbReference type="SAM" id="MobiDB-lite"/>
    </source>
</evidence>
<organism evidence="2 3">
    <name type="scientific">Effrenium voratum</name>
    <dbReference type="NCBI Taxonomy" id="2562239"/>
    <lineage>
        <taxon>Eukaryota</taxon>
        <taxon>Sar</taxon>
        <taxon>Alveolata</taxon>
        <taxon>Dinophyceae</taxon>
        <taxon>Suessiales</taxon>
        <taxon>Symbiodiniaceae</taxon>
        <taxon>Effrenium</taxon>
    </lineage>
</organism>
<reference evidence="2" key="1">
    <citation type="submission" date="2023-08" db="EMBL/GenBank/DDBJ databases">
        <authorList>
            <person name="Chen Y."/>
            <person name="Shah S."/>
            <person name="Dougan E. K."/>
            <person name="Thang M."/>
            <person name="Chan C."/>
        </authorList>
    </citation>
    <scope>NUCLEOTIDE SEQUENCE</scope>
</reference>
<comment type="caution">
    <text evidence="2">The sequence shown here is derived from an EMBL/GenBank/DDBJ whole genome shotgun (WGS) entry which is preliminary data.</text>
</comment>
<name>A0AA36JLM6_9DINO</name>
<feature type="region of interest" description="Disordered" evidence="1">
    <location>
        <begin position="71"/>
        <end position="106"/>
    </location>
</feature>
<evidence type="ECO:0000313" key="2">
    <source>
        <dbReference type="EMBL" id="CAJ1408528.1"/>
    </source>
</evidence>